<feature type="transmembrane region" description="Helical" evidence="2">
    <location>
        <begin position="518"/>
        <end position="544"/>
    </location>
</feature>
<keyword evidence="2" id="KW-1133">Transmembrane helix</keyword>
<keyword evidence="5" id="KW-1185">Reference proteome</keyword>
<dbReference type="PANTHER" id="PTHR26392:SF92">
    <property type="entry name" value="PROTEIN KINASE DOMAIN-CONTAINING PROTEIN"/>
    <property type="match status" value="1"/>
</dbReference>
<dbReference type="InterPro" id="IPR006073">
    <property type="entry name" value="GTP-bd"/>
</dbReference>
<sequence length="649" mass="74543">MNSSIINYFCTEVKSKQQGKGDMEKNKFTKRVKDTENDVKNMAISGSDSEGRECLTEQYADTWRCTTRSTTKTSPDEQIKRLRIMFESVEDMLNSPEYDKDLQDELSAACPNYMTVFLTSKRDLLRNDCGIVVTGETSAGKTTLINQLVKKKVFVTSNVAATGTITRIRDSEKLAVKLTISKGNVIIVDTPGIGENEKLDNILMDFLPHAVSFVFIVNARNAGGIHEDRLSKILKTIMDNRENMPCFDPREVMFLTNQWDIIHNDDPLSDEDSENEEDDQQTQTWKLIQSKLRKGWGWFNVENVFRISLRQVEKGVSNFFTDEYKRFETLLKETIHKNENKRVEFYYRFLKDFIRNAERGTLARLKLLERSENEQQRIMDQNNAKIRDLESKCKQSKEELVCYKAKITSQLTEKLYDYLNSSHGREEILNPPGETKIWNVAYRSVGQEVQSRLQSGINRWCDGQEVKAIIEEADAKVRLRVKDIESKLLEIEIEMTGVDPRVEGSGIILGLGMSLGLLFLPFSLVFTFFFTIVFAPIYFAWGWVIGSAGVQKKADAIYDECVGKISKIELKEGFEKSFGVEYGKVIVRIFEESVPKVIESLLITNKKLLAEHKAIKEKSESFMRLKGKILKIQTATEHFESDFEQLHCQ</sequence>
<evidence type="ECO:0000256" key="1">
    <source>
        <dbReference type="SAM" id="Coils"/>
    </source>
</evidence>
<keyword evidence="2" id="KW-0812">Transmembrane</keyword>
<feature type="domain" description="G" evidence="3">
    <location>
        <begin position="131"/>
        <end position="233"/>
    </location>
</feature>
<evidence type="ECO:0000313" key="4">
    <source>
        <dbReference type="EMBL" id="CAG2241388.1"/>
    </source>
</evidence>
<dbReference type="Gene3D" id="3.40.50.300">
    <property type="entry name" value="P-loop containing nucleotide triphosphate hydrolases"/>
    <property type="match status" value="1"/>
</dbReference>
<protein>
    <recommendedName>
        <fullName evidence="3">G domain-containing protein</fullName>
    </recommendedName>
</protein>
<dbReference type="PANTHER" id="PTHR26392">
    <property type="entry name" value="MITOGEN-ACTIVATED PROTEIN KINASE KINASE KINASE 7-RELATED"/>
    <property type="match status" value="1"/>
</dbReference>
<proteinExistence type="predicted"/>
<organism evidence="4 5">
    <name type="scientific">Mytilus edulis</name>
    <name type="common">Blue mussel</name>
    <dbReference type="NCBI Taxonomy" id="6550"/>
    <lineage>
        <taxon>Eukaryota</taxon>
        <taxon>Metazoa</taxon>
        <taxon>Spiralia</taxon>
        <taxon>Lophotrochozoa</taxon>
        <taxon>Mollusca</taxon>
        <taxon>Bivalvia</taxon>
        <taxon>Autobranchia</taxon>
        <taxon>Pteriomorphia</taxon>
        <taxon>Mytilida</taxon>
        <taxon>Mytiloidea</taxon>
        <taxon>Mytilidae</taxon>
        <taxon>Mytilinae</taxon>
        <taxon>Mytilus</taxon>
    </lineage>
</organism>
<feature type="coiled-coil region" evidence="1">
    <location>
        <begin position="379"/>
        <end position="406"/>
    </location>
</feature>
<evidence type="ECO:0000313" key="5">
    <source>
        <dbReference type="Proteomes" id="UP000683360"/>
    </source>
</evidence>
<dbReference type="OrthoDB" id="8927528at2759"/>
<dbReference type="EMBL" id="CAJPWZ010002585">
    <property type="protein sequence ID" value="CAG2241388.1"/>
    <property type="molecule type" value="Genomic_DNA"/>
</dbReference>
<evidence type="ECO:0000256" key="2">
    <source>
        <dbReference type="SAM" id="Phobius"/>
    </source>
</evidence>
<gene>
    <name evidence="4" type="ORF">MEDL_53622</name>
</gene>
<dbReference type="Pfam" id="PF01926">
    <property type="entry name" value="MMR_HSR1"/>
    <property type="match status" value="1"/>
</dbReference>
<reference evidence="4" key="1">
    <citation type="submission" date="2021-03" db="EMBL/GenBank/DDBJ databases">
        <authorList>
            <person name="Bekaert M."/>
        </authorList>
    </citation>
    <scope>NUCLEOTIDE SEQUENCE</scope>
</reference>
<accession>A0A8S3U699</accession>
<dbReference type="SUPFAM" id="SSF52540">
    <property type="entry name" value="P-loop containing nucleoside triphosphate hydrolases"/>
    <property type="match status" value="1"/>
</dbReference>
<dbReference type="AlphaFoldDB" id="A0A8S3U699"/>
<name>A0A8S3U699_MYTED</name>
<comment type="caution">
    <text evidence="4">The sequence shown here is derived from an EMBL/GenBank/DDBJ whole genome shotgun (WGS) entry which is preliminary data.</text>
</comment>
<keyword evidence="2" id="KW-0472">Membrane</keyword>
<keyword evidence="1" id="KW-0175">Coiled coil</keyword>
<evidence type="ECO:0000259" key="3">
    <source>
        <dbReference type="Pfam" id="PF01926"/>
    </source>
</evidence>
<dbReference type="InterPro" id="IPR027417">
    <property type="entry name" value="P-loop_NTPase"/>
</dbReference>
<dbReference type="GO" id="GO:0005525">
    <property type="term" value="F:GTP binding"/>
    <property type="evidence" value="ECO:0007669"/>
    <property type="project" value="InterPro"/>
</dbReference>
<dbReference type="Proteomes" id="UP000683360">
    <property type="component" value="Unassembled WGS sequence"/>
</dbReference>